<dbReference type="RefSeq" id="WP_118333056.1">
    <property type="nucleotide sequence ID" value="NZ_JBKYJU010000002.1"/>
</dbReference>
<evidence type="ECO:0000313" key="2">
    <source>
        <dbReference type="EMBL" id="RHJ89034.1"/>
    </source>
</evidence>
<sequence>MDKGTHREKMKIEWVTMNMRLSGSPMNEENAAKIAGGEYILDATLEEHLMVTHLMDVLPLMEGLLDLQEELSTQTLAKFYQKVSGGEEAEYRKSTPVLFHLSYNPVLPPEIEGELQRLFARLHDGRLTDPLARAVHVHNHLIRIYPYDQYSEIVARTAMEYELLYSGQAMYPLTLTESEYNGALAEFLKKGTEKVIYENLRLNKLMADSQNDCQT</sequence>
<dbReference type="STRING" id="1776384.GCA_900086585_02262"/>
<dbReference type="Gene3D" id="1.10.3290.10">
    <property type="entry name" value="Fido-like domain"/>
    <property type="match status" value="1"/>
</dbReference>
<evidence type="ECO:0000259" key="1">
    <source>
        <dbReference type="PROSITE" id="PS51459"/>
    </source>
</evidence>
<keyword evidence="3" id="KW-1185">Reference proteome</keyword>
<name>A0A415E5N7_9FIRM</name>
<evidence type="ECO:0000313" key="3">
    <source>
        <dbReference type="Proteomes" id="UP000284841"/>
    </source>
</evidence>
<dbReference type="Pfam" id="PF02661">
    <property type="entry name" value="Fic"/>
    <property type="match status" value="1"/>
</dbReference>
<dbReference type="PROSITE" id="PS51459">
    <property type="entry name" value="FIDO"/>
    <property type="match status" value="1"/>
</dbReference>
<comment type="caution">
    <text evidence="2">The sequence shown here is derived from an EMBL/GenBank/DDBJ whole genome shotgun (WGS) entry which is preliminary data.</text>
</comment>
<reference evidence="2 3" key="1">
    <citation type="submission" date="2018-08" db="EMBL/GenBank/DDBJ databases">
        <title>A genome reference for cultivated species of the human gut microbiota.</title>
        <authorList>
            <person name="Zou Y."/>
            <person name="Xue W."/>
            <person name="Luo G."/>
        </authorList>
    </citation>
    <scope>NUCLEOTIDE SEQUENCE [LARGE SCALE GENOMIC DNA]</scope>
    <source>
        <strain evidence="2 3">AM07-24</strain>
    </source>
</reference>
<accession>A0A415E5N7</accession>
<dbReference type="InterPro" id="IPR036597">
    <property type="entry name" value="Fido-like_dom_sf"/>
</dbReference>
<dbReference type="Proteomes" id="UP000284841">
    <property type="component" value="Unassembled WGS sequence"/>
</dbReference>
<proteinExistence type="predicted"/>
<feature type="domain" description="Fido" evidence="1">
    <location>
        <begin position="67"/>
        <end position="208"/>
    </location>
</feature>
<dbReference type="InterPro" id="IPR003812">
    <property type="entry name" value="Fido"/>
</dbReference>
<dbReference type="SUPFAM" id="SSF140931">
    <property type="entry name" value="Fic-like"/>
    <property type="match status" value="1"/>
</dbReference>
<dbReference type="EMBL" id="QRMS01000001">
    <property type="protein sequence ID" value="RHJ89034.1"/>
    <property type="molecule type" value="Genomic_DNA"/>
</dbReference>
<gene>
    <name evidence="2" type="ORF">DW099_00200</name>
</gene>
<dbReference type="OrthoDB" id="2082461at2"/>
<organism evidence="2 3">
    <name type="scientific">Emergencia timonensis</name>
    <dbReference type="NCBI Taxonomy" id="1776384"/>
    <lineage>
        <taxon>Bacteria</taxon>
        <taxon>Bacillati</taxon>
        <taxon>Bacillota</taxon>
        <taxon>Clostridia</taxon>
        <taxon>Peptostreptococcales</taxon>
        <taxon>Anaerovoracaceae</taxon>
        <taxon>Emergencia</taxon>
    </lineage>
</organism>
<protein>
    <recommendedName>
        <fullName evidence="1">Fido domain-containing protein</fullName>
    </recommendedName>
</protein>
<dbReference type="AlphaFoldDB" id="A0A415E5N7"/>